<accession>A0A392UBP6</accession>
<dbReference type="AlphaFoldDB" id="A0A392UBP6"/>
<comment type="caution">
    <text evidence="2">The sequence shown here is derived from an EMBL/GenBank/DDBJ whole genome shotgun (WGS) entry which is preliminary data.</text>
</comment>
<feature type="non-terminal residue" evidence="2">
    <location>
        <position position="1"/>
    </location>
</feature>
<name>A0A392UBP6_9FABA</name>
<evidence type="ECO:0000313" key="3">
    <source>
        <dbReference type="Proteomes" id="UP000265520"/>
    </source>
</evidence>
<dbReference type="EMBL" id="LXQA010764191">
    <property type="protein sequence ID" value="MCI69846.1"/>
    <property type="molecule type" value="Genomic_DNA"/>
</dbReference>
<dbReference type="Proteomes" id="UP000265520">
    <property type="component" value="Unassembled WGS sequence"/>
</dbReference>
<sequence>PKVEEDNKRESSSAPIDNTSDHSKPDSSIPAEKAVRKCTHC</sequence>
<keyword evidence="3" id="KW-1185">Reference proteome</keyword>
<organism evidence="2 3">
    <name type="scientific">Trifolium medium</name>
    <dbReference type="NCBI Taxonomy" id="97028"/>
    <lineage>
        <taxon>Eukaryota</taxon>
        <taxon>Viridiplantae</taxon>
        <taxon>Streptophyta</taxon>
        <taxon>Embryophyta</taxon>
        <taxon>Tracheophyta</taxon>
        <taxon>Spermatophyta</taxon>
        <taxon>Magnoliopsida</taxon>
        <taxon>eudicotyledons</taxon>
        <taxon>Gunneridae</taxon>
        <taxon>Pentapetalae</taxon>
        <taxon>rosids</taxon>
        <taxon>fabids</taxon>
        <taxon>Fabales</taxon>
        <taxon>Fabaceae</taxon>
        <taxon>Papilionoideae</taxon>
        <taxon>50 kb inversion clade</taxon>
        <taxon>NPAAA clade</taxon>
        <taxon>Hologalegina</taxon>
        <taxon>IRL clade</taxon>
        <taxon>Trifolieae</taxon>
        <taxon>Trifolium</taxon>
    </lineage>
</organism>
<protein>
    <submittedName>
        <fullName evidence="2">Uncharacterized protein</fullName>
    </submittedName>
</protein>
<proteinExistence type="predicted"/>
<evidence type="ECO:0000313" key="2">
    <source>
        <dbReference type="EMBL" id="MCI69846.1"/>
    </source>
</evidence>
<feature type="compositionally biased region" description="Basic and acidic residues" evidence="1">
    <location>
        <begin position="1"/>
        <end position="11"/>
    </location>
</feature>
<feature type="region of interest" description="Disordered" evidence="1">
    <location>
        <begin position="1"/>
        <end position="41"/>
    </location>
</feature>
<reference evidence="2 3" key="1">
    <citation type="journal article" date="2018" name="Front. Plant Sci.">
        <title>Red Clover (Trifolium pratense) and Zigzag Clover (T. medium) - A Picture of Genomic Similarities and Differences.</title>
        <authorList>
            <person name="Dluhosova J."/>
            <person name="Istvanek J."/>
            <person name="Nedelnik J."/>
            <person name="Repkova J."/>
        </authorList>
    </citation>
    <scope>NUCLEOTIDE SEQUENCE [LARGE SCALE GENOMIC DNA]</scope>
    <source>
        <strain evidence="3">cv. 10/8</strain>
        <tissue evidence="2">Leaf</tissue>
    </source>
</reference>
<evidence type="ECO:0000256" key="1">
    <source>
        <dbReference type="SAM" id="MobiDB-lite"/>
    </source>
</evidence>